<feature type="transmembrane region" description="Helical" evidence="1">
    <location>
        <begin position="855"/>
        <end position="878"/>
    </location>
</feature>
<name>A0A507C014_9FUNG</name>
<evidence type="ECO:0000313" key="2">
    <source>
        <dbReference type="EMBL" id="TPX30863.1"/>
    </source>
</evidence>
<dbReference type="OrthoDB" id="2154085at2759"/>
<keyword evidence="1" id="KW-0472">Membrane</keyword>
<feature type="transmembrane region" description="Helical" evidence="1">
    <location>
        <begin position="777"/>
        <end position="802"/>
    </location>
</feature>
<organism evidence="2 3">
    <name type="scientific">Synchytrium microbalum</name>
    <dbReference type="NCBI Taxonomy" id="1806994"/>
    <lineage>
        <taxon>Eukaryota</taxon>
        <taxon>Fungi</taxon>
        <taxon>Fungi incertae sedis</taxon>
        <taxon>Chytridiomycota</taxon>
        <taxon>Chytridiomycota incertae sedis</taxon>
        <taxon>Chytridiomycetes</taxon>
        <taxon>Synchytriales</taxon>
        <taxon>Synchytriaceae</taxon>
        <taxon>Synchytrium</taxon>
    </lineage>
</organism>
<proteinExistence type="predicted"/>
<keyword evidence="1" id="KW-0812">Transmembrane</keyword>
<evidence type="ECO:0000313" key="3">
    <source>
        <dbReference type="Proteomes" id="UP000319731"/>
    </source>
</evidence>
<gene>
    <name evidence="2" type="ORF">SmJEL517_g05638</name>
</gene>
<keyword evidence="1" id="KW-1133">Transmembrane helix</keyword>
<dbReference type="SUPFAM" id="SSF55486">
    <property type="entry name" value="Metalloproteases ('zincins'), catalytic domain"/>
    <property type="match status" value="1"/>
</dbReference>
<feature type="transmembrane region" description="Helical" evidence="1">
    <location>
        <begin position="914"/>
        <end position="938"/>
    </location>
</feature>
<evidence type="ECO:0000256" key="1">
    <source>
        <dbReference type="SAM" id="Phobius"/>
    </source>
</evidence>
<feature type="transmembrane region" description="Helical" evidence="1">
    <location>
        <begin position="944"/>
        <end position="966"/>
    </location>
</feature>
<dbReference type="Proteomes" id="UP000319731">
    <property type="component" value="Unassembled WGS sequence"/>
</dbReference>
<dbReference type="AlphaFoldDB" id="A0A507C014"/>
<keyword evidence="3" id="KW-1185">Reference proteome</keyword>
<reference evidence="2 3" key="1">
    <citation type="journal article" date="2019" name="Sci. Rep.">
        <title>Comparative genomics of chytrid fungi reveal insights into the obligate biotrophic and pathogenic lifestyle of Synchytrium endobioticum.</title>
        <authorList>
            <person name="van de Vossenberg B.T.L.H."/>
            <person name="Warris S."/>
            <person name="Nguyen H.D.T."/>
            <person name="van Gent-Pelzer M.P.E."/>
            <person name="Joly D.L."/>
            <person name="van de Geest H.C."/>
            <person name="Bonants P.J.M."/>
            <person name="Smith D.S."/>
            <person name="Levesque C.A."/>
            <person name="van der Lee T.A.J."/>
        </authorList>
    </citation>
    <scope>NUCLEOTIDE SEQUENCE [LARGE SCALE GENOMIC DNA]</scope>
    <source>
        <strain evidence="2 3">JEL517</strain>
    </source>
</reference>
<dbReference type="RefSeq" id="XP_031022423.1">
    <property type="nucleotide sequence ID" value="XM_031171564.1"/>
</dbReference>
<feature type="transmembrane region" description="Helical" evidence="1">
    <location>
        <begin position="884"/>
        <end position="902"/>
    </location>
</feature>
<sequence length="968" mass="106358">METESLVRCADTVLMHSGGNWMYGEVAADLTRNSKLISRDLEHVISTEEAVFYSKQAAGHLLPNVTHKPAVESVYYVSNHHIIEQQPQIVPAYRVLDVAEPIQTRRIRYIDATTGSILSSIPTLHKDSGNVYTMPSFVNYRPPTTAPSAIVLPDVSGASTTNGGYGIFGKYFRSMNTCFAYKCNPGATLYGTNGSQTPGACNEDGSMCVDPTSNMTAGFDYNTTEWFFTIDGKFIDFDRNWTADGYENGALTLVWRNAPIFAPRLKFPANGIWGSDTNFAQYYGTEQTDSFSELQVYYLMNLHLSFMRNLTNDNNSVFCFFGSGPTCNQIDPKSNRTATVFDTPLKFTTNLQNLVFTPSPGSSHPDFFTQLSQGLGKNHLSPIAFYEAGDYADAYYTYSGFIPPNATAEFRDCTGGACLSIYSSYLDFFAFGQTSLYDWGLNACIVMHEMTHAWTQKIIPDLPSFVWTSQGLISDPGALNEGWSDYFAFIHCGLADFTKSYTGTPRRSLINTLTCADTVGEVHADRQAELPLIFENWGMLTMICRSQIFTGALYDIRVAIPQTASLSSADQTSFDQVVLQAQALAQASDTFVTQMTKILTLLENHTRLNVMVSVANETFSRRVFNCQRVTAYDETKDSTLFIGAADTNLQVSTTPTQFLLSPRVSDFGARISWSQWYLSPILGPLSIGKSKLCHPYKSVSISLALNLTVSNITAFDSCSLLPLSWTTATLSPSNLAEIRLSFDPGAASRIYIWVFNTAPATLVLYSMSLQWEGFSYLWLKTIAAIGFLGVLISLILLVIVVWRSLRFWRAKPMHASTSRNNTNEVTSMENLTTTSSASLPSPAPSVPRKSEPKTIIYAAFQIASTLAMATVATLGLIFGPFRSVSIVIALAITIIPGLVDILHSYRKTGLWRKVLISSSSVASLSALAAIPSCVLASTPVAAHAVLYSIFIVSVCGRFLACILIVFSI</sequence>
<comment type="caution">
    <text evidence="2">The sequence shown here is derived from an EMBL/GenBank/DDBJ whole genome shotgun (WGS) entry which is preliminary data.</text>
</comment>
<dbReference type="GeneID" id="42006861"/>
<protein>
    <submittedName>
        <fullName evidence="2">Uncharacterized protein</fullName>
    </submittedName>
</protein>
<dbReference type="EMBL" id="QEAO01000054">
    <property type="protein sequence ID" value="TPX30863.1"/>
    <property type="molecule type" value="Genomic_DNA"/>
</dbReference>
<accession>A0A507C014</accession>